<keyword evidence="2" id="KW-1185">Reference proteome</keyword>
<dbReference type="Proteomes" id="UP001642360">
    <property type="component" value="Unassembled WGS sequence"/>
</dbReference>
<dbReference type="EMBL" id="CAUOFW020001502">
    <property type="protein sequence ID" value="CAK9145729.1"/>
    <property type="molecule type" value="Genomic_DNA"/>
</dbReference>
<reference evidence="1 2" key="1">
    <citation type="submission" date="2024-02" db="EMBL/GenBank/DDBJ databases">
        <authorList>
            <person name="Vignale AGUSTIN F."/>
            <person name="Sosa J E."/>
            <person name="Modenutti C."/>
        </authorList>
    </citation>
    <scope>NUCLEOTIDE SEQUENCE [LARGE SCALE GENOMIC DNA]</scope>
</reference>
<accession>A0ABC8RL99</accession>
<organism evidence="1 2">
    <name type="scientific">Ilex paraguariensis</name>
    <name type="common">yerba mate</name>
    <dbReference type="NCBI Taxonomy" id="185542"/>
    <lineage>
        <taxon>Eukaryota</taxon>
        <taxon>Viridiplantae</taxon>
        <taxon>Streptophyta</taxon>
        <taxon>Embryophyta</taxon>
        <taxon>Tracheophyta</taxon>
        <taxon>Spermatophyta</taxon>
        <taxon>Magnoliopsida</taxon>
        <taxon>eudicotyledons</taxon>
        <taxon>Gunneridae</taxon>
        <taxon>Pentapetalae</taxon>
        <taxon>asterids</taxon>
        <taxon>campanulids</taxon>
        <taxon>Aquifoliales</taxon>
        <taxon>Aquifoliaceae</taxon>
        <taxon>Ilex</taxon>
    </lineage>
</organism>
<proteinExistence type="predicted"/>
<evidence type="ECO:0000313" key="2">
    <source>
        <dbReference type="Proteomes" id="UP001642360"/>
    </source>
</evidence>
<name>A0ABC8RL99_9AQUA</name>
<feature type="non-terminal residue" evidence="1">
    <location>
        <position position="1"/>
    </location>
</feature>
<sequence length="325" mass="35860">EQFISTFVDGKTKAFKQGWDETLRASRVTADYGLFAMHNLQGVTKSAAPTVVQPSAKLTPPEGLAKEVKETTAEIVPITFSDESERMSPLHLPSPTLPMHIGDPSVLDTPIIHPSRDEFGELDEILVNTHHVSSNQVLHSPLNHQHINPTRQIQIRPQKITMSVLLSSPSPSPNNPRAWTRPTLITNPIKGVDHGLVHGQCVLSDQVNHKHHKVLIGKGRRSCRACTSSVKSLDDCDGSGRNSLGCLQLSTGLSNLRTHWEAHDSSDLKTSAFSSGIEWVTLGDKCNRDAATTEIGGGRRDVVVGRWWWWVRMWAREVHAGDVVK</sequence>
<protein>
    <submittedName>
        <fullName evidence="1">Uncharacterized protein</fullName>
    </submittedName>
</protein>
<comment type="caution">
    <text evidence="1">The sequence shown here is derived from an EMBL/GenBank/DDBJ whole genome shotgun (WGS) entry which is preliminary data.</text>
</comment>
<gene>
    <name evidence="1" type="ORF">ILEXP_LOCUS13545</name>
</gene>
<dbReference type="AlphaFoldDB" id="A0ABC8RL99"/>
<evidence type="ECO:0000313" key="1">
    <source>
        <dbReference type="EMBL" id="CAK9145729.1"/>
    </source>
</evidence>